<proteinExistence type="predicted"/>
<dbReference type="AlphaFoldDB" id="A0A5R9GQ98"/>
<evidence type="ECO:0000256" key="1">
    <source>
        <dbReference type="SAM" id="SignalP"/>
    </source>
</evidence>
<protein>
    <submittedName>
        <fullName evidence="2">DUF2141 domain-containing protein</fullName>
    </submittedName>
</protein>
<dbReference type="EMBL" id="VBRY01000019">
    <property type="protein sequence ID" value="TLS65304.1"/>
    <property type="molecule type" value="Genomic_DNA"/>
</dbReference>
<sequence length="141" mass="15692">MYLLLLLLSVITLAHHSVAAETATLIIRVDNITEERGMIAYKLFDSEAAYRSRTKTIRSGFAPIHALACTIDIEGLQPGRYAAVFYHDRNNNKKLDHGLFHIPTEPAAFSNHAQPRFGPPAFEDAAFDIHAGENPVHVELQ</sequence>
<dbReference type="Pfam" id="PF09912">
    <property type="entry name" value="DUF2141"/>
    <property type="match status" value="1"/>
</dbReference>
<feature type="signal peptide" evidence="1">
    <location>
        <begin position="1"/>
        <end position="19"/>
    </location>
</feature>
<name>A0A5R9GQ98_9PROT</name>
<evidence type="ECO:0000313" key="3">
    <source>
        <dbReference type="Proteomes" id="UP000306585"/>
    </source>
</evidence>
<comment type="caution">
    <text evidence="2">The sequence shown here is derived from an EMBL/GenBank/DDBJ whole genome shotgun (WGS) entry which is preliminary data.</text>
</comment>
<dbReference type="RefSeq" id="WP_138240274.1">
    <property type="nucleotide sequence ID" value="NZ_VBRY01000019.1"/>
</dbReference>
<organism evidence="2 3">
    <name type="scientific">Mariprofundus erugo</name>
    <dbReference type="NCBI Taxonomy" id="2528639"/>
    <lineage>
        <taxon>Bacteria</taxon>
        <taxon>Pseudomonadati</taxon>
        <taxon>Pseudomonadota</taxon>
        <taxon>Candidatius Mariprofundia</taxon>
        <taxon>Mariprofundales</taxon>
        <taxon>Mariprofundaceae</taxon>
        <taxon>Mariprofundus</taxon>
    </lineage>
</organism>
<accession>A0A5R9GQ98</accession>
<dbReference type="Proteomes" id="UP000306585">
    <property type="component" value="Unassembled WGS sequence"/>
</dbReference>
<reference evidence="2 3" key="1">
    <citation type="journal article" date="2019" name="Appl. Environ. Microbiol.">
        <title>Environmental Evidence and Genomic Insight of Iron-oxidizing Bacteria Preference Towards More Corrosion Resistant Stainless Steel at Higher Salinities.</title>
        <authorList>
            <person name="Garrison C.E."/>
            <person name="Price K.A."/>
            <person name="Field E.K."/>
        </authorList>
    </citation>
    <scope>NUCLEOTIDE SEQUENCE [LARGE SCALE GENOMIC DNA]</scope>
    <source>
        <strain evidence="2 3">P3</strain>
    </source>
</reference>
<evidence type="ECO:0000313" key="2">
    <source>
        <dbReference type="EMBL" id="TLS65304.1"/>
    </source>
</evidence>
<gene>
    <name evidence="2" type="ORF">FEF65_13100</name>
</gene>
<keyword evidence="3" id="KW-1185">Reference proteome</keyword>
<dbReference type="OrthoDB" id="9788332at2"/>
<keyword evidence="1" id="KW-0732">Signal</keyword>
<dbReference type="InterPro" id="IPR018673">
    <property type="entry name" value="DUF2141"/>
</dbReference>
<feature type="chain" id="PRO_5024289697" evidence="1">
    <location>
        <begin position="20"/>
        <end position="141"/>
    </location>
</feature>